<dbReference type="STRING" id="1173061.A0A0J9X473"/>
<comment type="caution">
    <text evidence="2">The sequence shown here is derived from an EMBL/GenBank/DDBJ whole genome shotgun (WGS) entry which is preliminary data.</text>
</comment>
<evidence type="ECO:0000256" key="1">
    <source>
        <dbReference type="ARBA" id="ARBA00009841"/>
    </source>
</evidence>
<dbReference type="GO" id="GO:0008168">
    <property type="term" value="F:methyltransferase activity"/>
    <property type="evidence" value="ECO:0007669"/>
    <property type="project" value="UniProtKB-KW"/>
</dbReference>
<sequence length="349" mass="37676">MSTPFSKKSKGKGLRSLSICVPSSVIDPAHCKTAHQAAWTAHKIARAATLYGISEIIIYDTPSLSKESTPASSESSSSSSNGKKLAGYLNYFITPSYLRKQVFGPEVSDYEAAQKLPKLSNLPFLSHDGKYLVGFSVPRRIEKLKGKSAGKRKKKGQLAEEKLTTYINIGAEKYLQLSNGVKVPIHSRVIVNTESNAVATAAEAFDVACNHKVRGDTAFWTPEGFGYTVRHVAAFGQVFTESPYPDGYKYTAWAPAREAADLPALNSITLLPESSFLKTGVPQADPKEDVPVLLVLGPWRELSAAILADQENFAGLDQAEPLFDGRLANSQAPSTEASVLNALARIDGL</sequence>
<keyword evidence="3" id="KW-1185">Reference proteome</keyword>
<accession>A0A0J9X473</accession>
<dbReference type="Gene3D" id="3.40.1280.10">
    <property type="match status" value="2"/>
</dbReference>
<dbReference type="Proteomes" id="UP000242525">
    <property type="component" value="Unassembled WGS sequence"/>
</dbReference>
<keyword evidence="2" id="KW-0808">Transferase</keyword>
<protein>
    <submittedName>
        <fullName evidence="2">Similar to Saccharomyces cerevisiae YMR310C Putative methyltransferase</fullName>
    </submittedName>
</protein>
<dbReference type="InterPro" id="IPR029026">
    <property type="entry name" value="tRNA_m1G_MTases_N"/>
</dbReference>
<reference evidence="2" key="1">
    <citation type="submission" date="2014-03" db="EMBL/GenBank/DDBJ databases">
        <authorList>
            <person name="Casaregola S."/>
        </authorList>
    </citation>
    <scope>NUCLEOTIDE SEQUENCE [LARGE SCALE GENOMIC DNA]</scope>
    <source>
        <strain evidence="2">CLIB 918</strain>
    </source>
</reference>
<dbReference type="PANTHER" id="PTHR12150">
    <property type="entry name" value="CLASS IV SAM-BINDING METHYLTRANSFERASE-RELATED"/>
    <property type="match status" value="1"/>
</dbReference>
<dbReference type="PANTHER" id="PTHR12150:SF13">
    <property type="entry name" value="METHYLTRANSFERASE C9ORF114-RELATED"/>
    <property type="match status" value="1"/>
</dbReference>
<dbReference type="GO" id="GO:0032259">
    <property type="term" value="P:methylation"/>
    <property type="evidence" value="ECO:0007669"/>
    <property type="project" value="UniProtKB-KW"/>
</dbReference>
<dbReference type="InterPro" id="IPR003750">
    <property type="entry name" value="Put_MeTrfase-C9orf114-like"/>
</dbReference>
<dbReference type="OrthoDB" id="361029at2759"/>
<gene>
    <name evidence="2" type="ORF">BN980_GECA02s07248g</name>
</gene>
<keyword evidence="2" id="KW-0489">Methyltransferase</keyword>
<dbReference type="Pfam" id="PF02598">
    <property type="entry name" value="Methyltrn_RNA_3"/>
    <property type="match status" value="1"/>
</dbReference>
<dbReference type="InterPro" id="IPR029028">
    <property type="entry name" value="Alpha/beta_knot_MTases"/>
</dbReference>
<name>A0A0J9X473_GEOCN</name>
<dbReference type="AlphaFoldDB" id="A0A0J9X473"/>
<proteinExistence type="inferred from homology"/>
<comment type="similarity">
    <text evidence="1">Belongs to the class IV-like SAM-binding methyltransferase superfamily.</text>
</comment>
<evidence type="ECO:0000313" key="3">
    <source>
        <dbReference type="Proteomes" id="UP000242525"/>
    </source>
</evidence>
<dbReference type="EMBL" id="CCBN010000002">
    <property type="protein sequence ID" value="CDO52197.1"/>
    <property type="molecule type" value="Genomic_DNA"/>
</dbReference>
<dbReference type="SUPFAM" id="SSF75217">
    <property type="entry name" value="alpha/beta knot"/>
    <property type="match status" value="1"/>
</dbReference>
<organism evidence="2 3">
    <name type="scientific">Geotrichum candidum</name>
    <name type="common">Oospora lactis</name>
    <name type="synonym">Dipodascus geotrichum</name>
    <dbReference type="NCBI Taxonomy" id="1173061"/>
    <lineage>
        <taxon>Eukaryota</taxon>
        <taxon>Fungi</taxon>
        <taxon>Dikarya</taxon>
        <taxon>Ascomycota</taxon>
        <taxon>Saccharomycotina</taxon>
        <taxon>Dipodascomycetes</taxon>
        <taxon>Dipodascales</taxon>
        <taxon>Dipodascaceae</taxon>
        <taxon>Geotrichum</taxon>
    </lineage>
</organism>
<evidence type="ECO:0000313" key="2">
    <source>
        <dbReference type="EMBL" id="CDO52197.1"/>
    </source>
</evidence>